<feature type="region of interest" description="Disordered" evidence="8">
    <location>
        <begin position="20"/>
        <end position="50"/>
    </location>
</feature>
<feature type="transmembrane region" description="Helical" evidence="7">
    <location>
        <begin position="332"/>
        <end position="353"/>
    </location>
</feature>
<evidence type="ECO:0000313" key="9">
    <source>
        <dbReference type="EMBL" id="KAF2101061.1"/>
    </source>
</evidence>
<evidence type="ECO:0000256" key="3">
    <source>
        <dbReference type="ARBA" id="ARBA00022448"/>
    </source>
</evidence>
<dbReference type="OrthoDB" id="648861at2759"/>
<feature type="transmembrane region" description="Helical" evidence="7">
    <location>
        <begin position="229"/>
        <end position="251"/>
    </location>
</feature>
<feature type="transmembrane region" description="Helical" evidence="7">
    <location>
        <begin position="121"/>
        <end position="143"/>
    </location>
</feature>
<evidence type="ECO:0000256" key="4">
    <source>
        <dbReference type="ARBA" id="ARBA00022692"/>
    </source>
</evidence>
<feature type="transmembrane region" description="Helical" evidence="7">
    <location>
        <begin position="365"/>
        <end position="385"/>
    </location>
</feature>
<dbReference type="Gene3D" id="1.20.1250.20">
    <property type="entry name" value="MFS general substrate transporter like domains"/>
    <property type="match status" value="1"/>
</dbReference>
<gene>
    <name evidence="9" type="ORF">NA57DRAFT_36305</name>
</gene>
<name>A0A9P4IG09_9PEZI</name>
<dbReference type="GO" id="GO:0016020">
    <property type="term" value="C:membrane"/>
    <property type="evidence" value="ECO:0007669"/>
    <property type="project" value="UniProtKB-SubCell"/>
</dbReference>
<reference evidence="9" key="1">
    <citation type="journal article" date="2020" name="Stud. Mycol.">
        <title>101 Dothideomycetes genomes: a test case for predicting lifestyles and emergence of pathogens.</title>
        <authorList>
            <person name="Haridas S."/>
            <person name="Albert R."/>
            <person name="Binder M."/>
            <person name="Bloem J."/>
            <person name="Labutti K."/>
            <person name="Salamov A."/>
            <person name="Andreopoulos B."/>
            <person name="Baker S."/>
            <person name="Barry K."/>
            <person name="Bills G."/>
            <person name="Bluhm B."/>
            <person name="Cannon C."/>
            <person name="Castanera R."/>
            <person name="Culley D."/>
            <person name="Daum C."/>
            <person name="Ezra D."/>
            <person name="Gonzalez J."/>
            <person name="Henrissat B."/>
            <person name="Kuo A."/>
            <person name="Liang C."/>
            <person name="Lipzen A."/>
            <person name="Lutzoni F."/>
            <person name="Magnuson J."/>
            <person name="Mondo S."/>
            <person name="Nolan M."/>
            <person name="Ohm R."/>
            <person name="Pangilinan J."/>
            <person name="Park H.-J."/>
            <person name="Ramirez L."/>
            <person name="Alfaro M."/>
            <person name="Sun H."/>
            <person name="Tritt A."/>
            <person name="Yoshinaga Y."/>
            <person name="Zwiers L.-H."/>
            <person name="Turgeon B."/>
            <person name="Goodwin S."/>
            <person name="Spatafora J."/>
            <person name="Crous P."/>
            <person name="Grigoriev I."/>
        </authorList>
    </citation>
    <scope>NUCLEOTIDE SEQUENCE</scope>
    <source>
        <strain evidence="9">CBS 133067</strain>
    </source>
</reference>
<feature type="transmembrane region" description="Helical" evidence="7">
    <location>
        <begin position="67"/>
        <end position="85"/>
    </location>
</feature>
<evidence type="ECO:0000256" key="2">
    <source>
        <dbReference type="ARBA" id="ARBA00006279"/>
    </source>
</evidence>
<dbReference type="PANTHER" id="PTHR11660:SF57">
    <property type="entry name" value="SOLUTE CARRIER FAMILY 40 MEMBER"/>
    <property type="match status" value="1"/>
</dbReference>
<dbReference type="SUPFAM" id="SSF103473">
    <property type="entry name" value="MFS general substrate transporter"/>
    <property type="match status" value="1"/>
</dbReference>
<dbReference type="PANTHER" id="PTHR11660">
    <property type="entry name" value="SOLUTE CARRIER FAMILY 40 MEMBER"/>
    <property type="match status" value="1"/>
</dbReference>
<comment type="similarity">
    <text evidence="2 7">Belongs to the ferroportin (FP) (TC 2.A.100) family. SLC40A subfamily.</text>
</comment>
<evidence type="ECO:0000313" key="10">
    <source>
        <dbReference type="Proteomes" id="UP000799772"/>
    </source>
</evidence>
<comment type="caution">
    <text evidence="9">The sequence shown here is derived from an EMBL/GenBank/DDBJ whole genome shotgun (WGS) entry which is preliminary data.</text>
</comment>
<keyword evidence="10" id="KW-1185">Reference proteome</keyword>
<keyword evidence="6 7" id="KW-0472">Membrane</keyword>
<evidence type="ECO:0000256" key="8">
    <source>
        <dbReference type="SAM" id="MobiDB-lite"/>
    </source>
</evidence>
<evidence type="ECO:0000256" key="6">
    <source>
        <dbReference type="ARBA" id="ARBA00023136"/>
    </source>
</evidence>
<comment type="subcellular location">
    <subcellularLocation>
        <location evidence="1 7">Membrane</location>
        <topology evidence="1 7">Multi-pass membrane protein</topology>
    </subcellularLocation>
</comment>
<proteinExistence type="inferred from homology"/>
<feature type="transmembrane region" description="Helical" evidence="7">
    <location>
        <begin position="299"/>
        <end position="326"/>
    </location>
</feature>
<feature type="compositionally biased region" description="Basic and acidic residues" evidence="8">
    <location>
        <begin position="23"/>
        <end position="47"/>
    </location>
</feature>
<protein>
    <recommendedName>
        <fullName evidence="7">Solute carrier family 40 member</fullName>
    </recommendedName>
</protein>
<keyword evidence="4 7" id="KW-0812">Transmembrane</keyword>
<organism evidence="9 10">
    <name type="scientific">Rhizodiscina lignyota</name>
    <dbReference type="NCBI Taxonomy" id="1504668"/>
    <lineage>
        <taxon>Eukaryota</taxon>
        <taxon>Fungi</taxon>
        <taxon>Dikarya</taxon>
        <taxon>Ascomycota</taxon>
        <taxon>Pezizomycotina</taxon>
        <taxon>Dothideomycetes</taxon>
        <taxon>Pleosporomycetidae</taxon>
        <taxon>Aulographales</taxon>
        <taxon>Rhizodiscinaceae</taxon>
        <taxon>Rhizodiscina</taxon>
    </lineage>
</organism>
<dbReference type="Pfam" id="PF06963">
    <property type="entry name" value="FPN1"/>
    <property type="match status" value="1"/>
</dbReference>
<comment type="caution">
    <text evidence="7">Lacks conserved residue(s) required for the propagation of feature annotation.</text>
</comment>
<sequence length="516" mass="56691">METPELTAVENIPLLEVIGLQSEPRESPDGSSQHDDGTPGSHSEDRTGNPSGSVKLRLYLSHFLSTWNSRVFEFGAVLYLASIFPSTLLPMSVYAVARAASAILFSPAVGRYIDTKDRLHVVRLSIVIQRTVVAASCALFWLLEVSKQLPDYVQYLALSLLSLLACAEKLSSIMNLVSVEKDWVVVVAGDNMDALGALNAQMRRIDLACKLIGPLMIALIDGFSTKLAILVNLGMNVASVPVEYFAIALVYNRDQALRRPKAAPFANFSEHQIPHTYFERFRSSFLAWLQQLRAYSRHLAFLPSFAGATLYFTVLSFAGQMVTYLISAGYSSTYVGIARTASVILEIAATWAAPLVMTRIGPIRAGAWFSTWQTVCLAIGTAIFWQAPSSVLSASGLVVGTILSRVGLRGFELAVQIVVQEEVASDERGSFSAVEASWQNLFELCAFASTIIFSKPSQFHWPVIMSLIATCSASIMYAGFVRARRGHLVHLSDCVESKRRKRSDRGEEHEQMLEEA</sequence>
<feature type="transmembrane region" description="Helical" evidence="7">
    <location>
        <begin position="459"/>
        <end position="480"/>
    </location>
</feature>
<evidence type="ECO:0000256" key="7">
    <source>
        <dbReference type="RuleBase" id="RU365065"/>
    </source>
</evidence>
<keyword evidence="3 7" id="KW-0813">Transport</keyword>
<dbReference type="Proteomes" id="UP000799772">
    <property type="component" value="Unassembled WGS sequence"/>
</dbReference>
<keyword evidence="5 7" id="KW-1133">Transmembrane helix</keyword>
<evidence type="ECO:0000256" key="1">
    <source>
        <dbReference type="ARBA" id="ARBA00004141"/>
    </source>
</evidence>
<keyword evidence="7" id="KW-0406">Ion transport</keyword>
<dbReference type="GO" id="GO:0005381">
    <property type="term" value="F:iron ion transmembrane transporter activity"/>
    <property type="evidence" value="ECO:0007669"/>
    <property type="project" value="UniProtKB-UniRule"/>
</dbReference>
<dbReference type="InterPro" id="IPR009716">
    <property type="entry name" value="Ferroportin-1"/>
</dbReference>
<dbReference type="AlphaFoldDB" id="A0A9P4IG09"/>
<evidence type="ECO:0000256" key="5">
    <source>
        <dbReference type="ARBA" id="ARBA00022989"/>
    </source>
</evidence>
<dbReference type="InterPro" id="IPR036259">
    <property type="entry name" value="MFS_trans_sf"/>
</dbReference>
<accession>A0A9P4IG09</accession>
<comment type="function">
    <text evidence="7">May be involved in iron transport and iron homeostasis.</text>
</comment>
<dbReference type="EMBL" id="ML978124">
    <property type="protein sequence ID" value="KAF2101061.1"/>
    <property type="molecule type" value="Genomic_DNA"/>
</dbReference>
<dbReference type="CDD" id="cd17480">
    <property type="entry name" value="MFS_SLC40A1_like"/>
    <property type="match status" value="1"/>
</dbReference>